<dbReference type="InterPro" id="IPR017853">
    <property type="entry name" value="GH"/>
</dbReference>
<sequence>MTPVGNVSDKYLSFTLDSLSAYPETWQYINFSFMVPLAKALAPSYFRFGGTYSDVFVFNETLNGPINQEVPWALTNGFFGNKTTIFSGEQFDTLYNFASNSGWRFIFDLNLMLRNGTGWTEATIHSSRWNSTNAKTLFDYASSKGYEMDWELGN</sequence>
<dbReference type="PANTHER" id="PTHR46145">
    <property type="entry name" value="HEPARANASE"/>
    <property type="match status" value="1"/>
</dbReference>
<evidence type="ECO:0000313" key="2">
    <source>
        <dbReference type="Proteomes" id="UP000887540"/>
    </source>
</evidence>
<dbReference type="Pfam" id="PF03662">
    <property type="entry name" value="Glyco_hydro_79n"/>
    <property type="match status" value="1"/>
</dbReference>
<reference evidence="3" key="1">
    <citation type="submission" date="2022-11" db="UniProtKB">
        <authorList>
            <consortium name="WormBaseParasite"/>
        </authorList>
    </citation>
    <scope>IDENTIFICATION</scope>
</reference>
<evidence type="ECO:0000256" key="1">
    <source>
        <dbReference type="ARBA" id="ARBA00009800"/>
    </source>
</evidence>
<keyword evidence="2" id="KW-1185">Reference proteome</keyword>
<accession>A0A914D135</accession>
<dbReference type="PANTHER" id="PTHR46145:SF4">
    <property type="entry name" value="HEPARANASE"/>
    <property type="match status" value="1"/>
</dbReference>
<dbReference type="WBParaSite" id="ACRNAN_scaffold16309.g30589.t1">
    <property type="protein sequence ID" value="ACRNAN_scaffold16309.g30589.t1"/>
    <property type="gene ID" value="ACRNAN_scaffold16309.g30589"/>
</dbReference>
<evidence type="ECO:0000313" key="3">
    <source>
        <dbReference type="WBParaSite" id="ACRNAN_scaffold16309.g30589.t1"/>
    </source>
</evidence>
<dbReference type="SUPFAM" id="SSF51445">
    <property type="entry name" value="(Trans)glycosidases"/>
    <property type="match status" value="1"/>
</dbReference>
<dbReference type="AlphaFoldDB" id="A0A914D135"/>
<proteinExistence type="inferred from homology"/>
<dbReference type="GO" id="GO:0016020">
    <property type="term" value="C:membrane"/>
    <property type="evidence" value="ECO:0007669"/>
    <property type="project" value="InterPro"/>
</dbReference>
<comment type="similarity">
    <text evidence="1">Belongs to the glycosyl hydrolase 79 family.</text>
</comment>
<dbReference type="InterPro" id="IPR005199">
    <property type="entry name" value="Glyco_hydro_79"/>
</dbReference>
<dbReference type="GO" id="GO:0016798">
    <property type="term" value="F:hydrolase activity, acting on glycosyl bonds"/>
    <property type="evidence" value="ECO:0007669"/>
    <property type="project" value="InterPro"/>
</dbReference>
<dbReference type="Gene3D" id="3.20.20.80">
    <property type="entry name" value="Glycosidases"/>
    <property type="match status" value="1"/>
</dbReference>
<dbReference type="GO" id="GO:0031012">
    <property type="term" value="C:extracellular matrix"/>
    <property type="evidence" value="ECO:0007669"/>
    <property type="project" value="TreeGrafter"/>
</dbReference>
<dbReference type="GO" id="GO:0005615">
    <property type="term" value="C:extracellular space"/>
    <property type="evidence" value="ECO:0007669"/>
    <property type="project" value="TreeGrafter"/>
</dbReference>
<dbReference type="Proteomes" id="UP000887540">
    <property type="component" value="Unplaced"/>
</dbReference>
<protein>
    <submittedName>
        <fullName evidence="3">Uncharacterized protein</fullName>
    </submittedName>
</protein>
<organism evidence="2 3">
    <name type="scientific">Acrobeloides nanus</name>
    <dbReference type="NCBI Taxonomy" id="290746"/>
    <lineage>
        <taxon>Eukaryota</taxon>
        <taxon>Metazoa</taxon>
        <taxon>Ecdysozoa</taxon>
        <taxon>Nematoda</taxon>
        <taxon>Chromadorea</taxon>
        <taxon>Rhabditida</taxon>
        <taxon>Tylenchina</taxon>
        <taxon>Cephalobomorpha</taxon>
        <taxon>Cephaloboidea</taxon>
        <taxon>Cephalobidae</taxon>
        <taxon>Acrobeloides</taxon>
    </lineage>
</organism>
<name>A0A914D135_9BILA</name>